<comment type="caution">
    <text evidence="1">The sequence shown here is derived from an EMBL/GenBank/DDBJ whole genome shotgun (WGS) entry which is preliminary data.</text>
</comment>
<name>A0A9J6DUW5_RHIMP</name>
<dbReference type="SMART" id="SM00320">
    <property type="entry name" value="WD40"/>
    <property type="match status" value="2"/>
</dbReference>
<dbReference type="EMBL" id="JABSTU010000007">
    <property type="protein sequence ID" value="KAH8025634.1"/>
    <property type="molecule type" value="Genomic_DNA"/>
</dbReference>
<dbReference type="AlphaFoldDB" id="A0A9J6DUW5"/>
<dbReference type="VEuPathDB" id="VectorBase:LOC119169992"/>
<dbReference type="InterPro" id="IPR036322">
    <property type="entry name" value="WD40_repeat_dom_sf"/>
</dbReference>
<accession>A0A9J6DUW5</accession>
<gene>
    <name evidence="1" type="ORF">HPB51_010718</name>
</gene>
<reference evidence="1" key="1">
    <citation type="journal article" date="2020" name="Cell">
        <title>Large-Scale Comparative Analyses of Tick Genomes Elucidate Their Genetic Diversity and Vector Capacities.</title>
        <authorList>
            <consortium name="Tick Genome and Microbiome Consortium (TIGMIC)"/>
            <person name="Jia N."/>
            <person name="Wang J."/>
            <person name="Shi W."/>
            <person name="Du L."/>
            <person name="Sun Y."/>
            <person name="Zhan W."/>
            <person name="Jiang J.F."/>
            <person name="Wang Q."/>
            <person name="Zhang B."/>
            <person name="Ji P."/>
            <person name="Bell-Sakyi L."/>
            <person name="Cui X.M."/>
            <person name="Yuan T.T."/>
            <person name="Jiang B.G."/>
            <person name="Yang W.F."/>
            <person name="Lam T.T."/>
            <person name="Chang Q.C."/>
            <person name="Ding S.J."/>
            <person name="Wang X.J."/>
            <person name="Zhu J.G."/>
            <person name="Ruan X.D."/>
            <person name="Zhao L."/>
            <person name="Wei J.T."/>
            <person name="Ye R.Z."/>
            <person name="Que T.C."/>
            <person name="Du C.H."/>
            <person name="Zhou Y.H."/>
            <person name="Cheng J.X."/>
            <person name="Dai P.F."/>
            <person name="Guo W.B."/>
            <person name="Han X.H."/>
            <person name="Huang E.J."/>
            <person name="Li L.F."/>
            <person name="Wei W."/>
            <person name="Gao Y.C."/>
            <person name="Liu J.Z."/>
            <person name="Shao H.Z."/>
            <person name="Wang X."/>
            <person name="Wang C.C."/>
            <person name="Yang T.C."/>
            <person name="Huo Q.B."/>
            <person name="Li W."/>
            <person name="Chen H.Y."/>
            <person name="Chen S.E."/>
            <person name="Zhou L.G."/>
            <person name="Ni X.B."/>
            <person name="Tian J.H."/>
            <person name="Sheng Y."/>
            <person name="Liu T."/>
            <person name="Pan Y.S."/>
            <person name="Xia L.Y."/>
            <person name="Li J."/>
            <person name="Zhao F."/>
            <person name="Cao W.C."/>
        </authorList>
    </citation>
    <scope>NUCLEOTIDE SEQUENCE</scope>
    <source>
        <strain evidence="1">Rmic-2018</strain>
    </source>
</reference>
<protein>
    <submittedName>
        <fullName evidence="1">Uncharacterized protein</fullName>
    </submittedName>
</protein>
<organism evidence="1 2">
    <name type="scientific">Rhipicephalus microplus</name>
    <name type="common">Cattle tick</name>
    <name type="synonym">Boophilus microplus</name>
    <dbReference type="NCBI Taxonomy" id="6941"/>
    <lineage>
        <taxon>Eukaryota</taxon>
        <taxon>Metazoa</taxon>
        <taxon>Ecdysozoa</taxon>
        <taxon>Arthropoda</taxon>
        <taxon>Chelicerata</taxon>
        <taxon>Arachnida</taxon>
        <taxon>Acari</taxon>
        <taxon>Parasitiformes</taxon>
        <taxon>Ixodida</taxon>
        <taxon>Ixodoidea</taxon>
        <taxon>Ixodidae</taxon>
        <taxon>Rhipicephalinae</taxon>
        <taxon>Rhipicephalus</taxon>
        <taxon>Boophilus</taxon>
    </lineage>
</organism>
<dbReference type="InterPro" id="IPR015943">
    <property type="entry name" value="WD40/YVTN_repeat-like_dom_sf"/>
</dbReference>
<reference evidence="1" key="2">
    <citation type="submission" date="2021-09" db="EMBL/GenBank/DDBJ databases">
        <authorList>
            <person name="Jia N."/>
            <person name="Wang J."/>
            <person name="Shi W."/>
            <person name="Du L."/>
            <person name="Sun Y."/>
            <person name="Zhan W."/>
            <person name="Jiang J."/>
            <person name="Wang Q."/>
            <person name="Zhang B."/>
            <person name="Ji P."/>
            <person name="Sakyi L.B."/>
            <person name="Cui X."/>
            <person name="Yuan T."/>
            <person name="Jiang B."/>
            <person name="Yang W."/>
            <person name="Lam T.T.-Y."/>
            <person name="Chang Q."/>
            <person name="Ding S."/>
            <person name="Wang X."/>
            <person name="Zhu J."/>
            <person name="Ruan X."/>
            <person name="Zhao L."/>
            <person name="Wei J."/>
            <person name="Que T."/>
            <person name="Du C."/>
            <person name="Cheng J."/>
            <person name="Dai P."/>
            <person name="Han X."/>
            <person name="Huang E."/>
            <person name="Gao Y."/>
            <person name="Liu J."/>
            <person name="Shao H."/>
            <person name="Ye R."/>
            <person name="Li L."/>
            <person name="Wei W."/>
            <person name="Wang X."/>
            <person name="Wang C."/>
            <person name="Huo Q."/>
            <person name="Li W."/>
            <person name="Guo W."/>
            <person name="Chen H."/>
            <person name="Chen S."/>
            <person name="Zhou L."/>
            <person name="Zhou L."/>
            <person name="Ni X."/>
            <person name="Tian J."/>
            <person name="Zhou Y."/>
            <person name="Sheng Y."/>
            <person name="Liu T."/>
            <person name="Pan Y."/>
            <person name="Xia L."/>
            <person name="Li J."/>
            <person name="Zhao F."/>
            <person name="Cao W."/>
        </authorList>
    </citation>
    <scope>NUCLEOTIDE SEQUENCE</scope>
    <source>
        <strain evidence="1">Rmic-2018</strain>
        <tissue evidence="1">Larvae</tissue>
    </source>
</reference>
<evidence type="ECO:0000313" key="1">
    <source>
        <dbReference type="EMBL" id="KAH8025634.1"/>
    </source>
</evidence>
<dbReference type="Gene3D" id="2.130.10.10">
    <property type="entry name" value="YVTN repeat-like/Quinoprotein amine dehydrogenase"/>
    <property type="match status" value="2"/>
</dbReference>
<evidence type="ECO:0000313" key="2">
    <source>
        <dbReference type="Proteomes" id="UP000821866"/>
    </source>
</evidence>
<sequence length="142" mass="15946">MPRKLFGHPHGSKLTWSNALSKVYLLEEDLLQKVGEHKLWVYDLAFSPDGRQLASLSESICWWSLDSLEFASALSSMDDGSVASLESLSQTSCRRQLQRFQLQSSKAVALFTSPDFKTFVTVDDSGILYILNKLVAAQETER</sequence>
<dbReference type="SUPFAM" id="SSF50978">
    <property type="entry name" value="WD40 repeat-like"/>
    <property type="match status" value="1"/>
</dbReference>
<keyword evidence="2" id="KW-1185">Reference proteome</keyword>
<dbReference type="Proteomes" id="UP000821866">
    <property type="component" value="Unassembled WGS sequence"/>
</dbReference>
<dbReference type="InterPro" id="IPR001680">
    <property type="entry name" value="WD40_rpt"/>
</dbReference>
<proteinExistence type="predicted"/>